<dbReference type="Pfam" id="PF01213">
    <property type="entry name" value="CAP_N-CM"/>
    <property type="match status" value="1"/>
</dbReference>
<reference evidence="3" key="1">
    <citation type="journal article" date="2015" name="BMC Genomics">
        <title>Genomic and transcriptomic analysis of the endophytic fungus Pestalotiopsis fici reveals its lifestyle and high potential for synthesis of natural products.</title>
        <authorList>
            <person name="Wang X."/>
            <person name="Zhang X."/>
            <person name="Liu L."/>
            <person name="Xiang M."/>
            <person name="Wang W."/>
            <person name="Sun X."/>
            <person name="Che Y."/>
            <person name="Guo L."/>
            <person name="Liu G."/>
            <person name="Guo L."/>
            <person name="Wang C."/>
            <person name="Yin W.B."/>
            <person name="Stadler M."/>
            <person name="Zhang X."/>
            <person name="Liu X."/>
        </authorList>
    </citation>
    <scope>NUCLEOTIDE SEQUENCE [LARGE SCALE GENOMIC DNA]</scope>
    <source>
        <strain evidence="3">W106-1 / CGMCC3.15140</strain>
    </source>
</reference>
<dbReference type="GO" id="GO:0019933">
    <property type="term" value="P:cAMP-mediated signaling"/>
    <property type="evidence" value="ECO:0007669"/>
    <property type="project" value="TreeGrafter"/>
</dbReference>
<dbReference type="HOGENOM" id="CLU_015780_3_0_1"/>
<dbReference type="InterPro" id="IPR013992">
    <property type="entry name" value="Adenylate_cyclase-assoc_CAP_N"/>
</dbReference>
<dbReference type="Proteomes" id="UP000030651">
    <property type="component" value="Unassembled WGS sequence"/>
</dbReference>
<sequence>MASQGMYNAATLCKRLEAVTARLEDIVSTLDKTADAGQPSKSSIKEHLTAALQVASDDMLIGQSAQEAPDQSISSDLLDFDAFLDTTVARYVELSNEIGGPVAKQAQCILYGLREQRNIIEKISKISSPDSNTLDSLCQPLTQAMATAKAIQEANRGHKLYNHLSCVADGILLLSWIKIQMRPFRHIDQMLECAKYFGNKVQAEHKQK</sequence>
<evidence type="ECO:0000313" key="2">
    <source>
        <dbReference type="EMBL" id="ETS72950.1"/>
    </source>
</evidence>
<organism evidence="2 3">
    <name type="scientific">Pestalotiopsis fici (strain W106-1 / CGMCC3.15140)</name>
    <dbReference type="NCBI Taxonomy" id="1229662"/>
    <lineage>
        <taxon>Eukaryota</taxon>
        <taxon>Fungi</taxon>
        <taxon>Dikarya</taxon>
        <taxon>Ascomycota</taxon>
        <taxon>Pezizomycotina</taxon>
        <taxon>Sordariomycetes</taxon>
        <taxon>Xylariomycetidae</taxon>
        <taxon>Amphisphaeriales</taxon>
        <taxon>Sporocadaceae</taxon>
        <taxon>Pestalotiopsis</taxon>
    </lineage>
</organism>
<protein>
    <recommendedName>
        <fullName evidence="1">CAP N-terminal domain-containing protein</fullName>
    </recommendedName>
</protein>
<dbReference type="GO" id="GO:0008179">
    <property type="term" value="F:adenylate cyclase binding"/>
    <property type="evidence" value="ECO:0007669"/>
    <property type="project" value="TreeGrafter"/>
</dbReference>
<dbReference type="Pfam" id="PF21938">
    <property type="entry name" value="CAP_N"/>
    <property type="match status" value="1"/>
</dbReference>
<dbReference type="InterPro" id="IPR001837">
    <property type="entry name" value="Adenylate_cyclase-assoc_CAP"/>
</dbReference>
<proteinExistence type="predicted"/>
<dbReference type="GO" id="GO:0005737">
    <property type="term" value="C:cytoplasm"/>
    <property type="evidence" value="ECO:0007669"/>
    <property type="project" value="TreeGrafter"/>
</dbReference>
<dbReference type="PANTHER" id="PTHR10652:SF0">
    <property type="entry name" value="ADENYLYL CYCLASE-ASSOCIATED PROTEIN"/>
    <property type="match status" value="1"/>
</dbReference>
<dbReference type="EMBL" id="KI912125">
    <property type="protein sequence ID" value="ETS72950.1"/>
    <property type="molecule type" value="Genomic_DNA"/>
</dbReference>
<evidence type="ECO:0000313" key="3">
    <source>
        <dbReference type="Proteomes" id="UP000030651"/>
    </source>
</evidence>
<dbReference type="STRING" id="1229662.W3WGA0"/>
<dbReference type="InterPro" id="IPR036222">
    <property type="entry name" value="CAP_N_sf"/>
</dbReference>
<name>W3WGA0_PESFW</name>
<gene>
    <name evidence="2" type="ORF">PFICI_15342</name>
</gene>
<feature type="domain" description="CAP N-terminal" evidence="1">
    <location>
        <begin position="80"/>
        <end position="208"/>
    </location>
</feature>
<dbReference type="PANTHER" id="PTHR10652">
    <property type="entry name" value="ADENYLYL CYCLASE-ASSOCIATED PROTEIN"/>
    <property type="match status" value="1"/>
</dbReference>
<dbReference type="RefSeq" id="XP_007842114.1">
    <property type="nucleotide sequence ID" value="XM_007843923.1"/>
</dbReference>
<dbReference type="InterPro" id="IPR053950">
    <property type="entry name" value="CAP_N"/>
</dbReference>
<evidence type="ECO:0000259" key="1">
    <source>
        <dbReference type="Pfam" id="PF21938"/>
    </source>
</evidence>
<dbReference type="SUPFAM" id="SSF101278">
    <property type="entry name" value="N-terminal domain of adenylylcyclase associated protein, CAP"/>
    <property type="match status" value="1"/>
</dbReference>
<dbReference type="KEGG" id="pfy:PFICI_15342"/>
<dbReference type="AlphaFoldDB" id="W3WGA0"/>
<dbReference type="GO" id="GO:0007015">
    <property type="term" value="P:actin filament organization"/>
    <property type="evidence" value="ECO:0007669"/>
    <property type="project" value="TreeGrafter"/>
</dbReference>
<dbReference type="OrthoDB" id="77251at2759"/>
<dbReference type="eggNOG" id="KOG2675">
    <property type="taxonomic scope" value="Eukaryota"/>
</dbReference>
<dbReference type="Gene3D" id="1.25.40.330">
    <property type="entry name" value="Adenylate cyclase-associated CAP, N-terminal domain"/>
    <property type="match status" value="1"/>
</dbReference>
<accession>W3WGA0</accession>
<keyword evidence="3" id="KW-1185">Reference proteome</keyword>
<dbReference type="InParanoid" id="W3WGA0"/>
<dbReference type="GeneID" id="19280355"/>
<dbReference type="GO" id="GO:0003779">
    <property type="term" value="F:actin binding"/>
    <property type="evidence" value="ECO:0007669"/>
    <property type="project" value="InterPro"/>
</dbReference>
<dbReference type="OMA" id="WIRIEIR"/>